<keyword evidence="2" id="KW-0732">Signal</keyword>
<sequence length="271" mass="28835">MQKTIYGFSLLLASSLLLAACTNQAAKDAAISSSQHQASQQKQNSLSTASKKEALDSQSTSIKIADASLAAAKSANRQTTESSQRTSRPAETTTTVKLTDSQKTSVTQAFLTWAEGQAKIGNMAVSDWYFDHGAAGHGDWFADSPDGRILVQSQVAQSDANDAQYPIHAIGGCVFYTAKDGTVGHGNLYQGDFASNYSIDMDMSRPVSKYLLGDNGKVYELKTGNGQAVSTNTGFGEVADDGQSDEIQSVPFSVSQDQDAQSELKTLLAQY</sequence>
<accession>A0A0R1S4U5</accession>
<feature type="compositionally biased region" description="Polar residues" evidence="1">
    <location>
        <begin position="76"/>
        <end position="99"/>
    </location>
</feature>
<proteinExistence type="predicted"/>
<dbReference type="eggNOG" id="ENOG5032S2A">
    <property type="taxonomic scope" value="Bacteria"/>
</dbReference>
<dbReference type="PATRIC" id="fig|1423747.3.peg.920"/>
<feature type="region of interest" description="Disordered" evidence="1">
    <location>
        <begin position="73"/>
        <end position="99"/>
    </location>
</feature>
<name>A0A0R1S4U5_9LACO</name>
<feature type="chain" id="PRO_5039267434" evidence="2">
    <location>
        <begin position="20"/>
        <end position="271"/>
    </location>
</feature>
<gene>
    <name evidence="3" type="ORF">FC69_GL000900</name>
</gene>
<organism evidence="3 4">
    <name type="scientific">Latilactobacillus fuchuensis DSM 14340 = JCM 11249</name>
    <dbReference type="NCBI Taxonomy" id="1423747"/>
    <lineage>
        <taxon>Bacteria</taxon>
        <taxon>Bacillati</taxon>
        <taxon>Bacillota</taxon>
        <taxon>Bacilli</taxon>
        <taxon>Lactobacillales</taxon>
        <taxon>Lactobacillaceae</taxon>
        <taxon>Latilactobacillus</taxon>
    </lineage>
</organism>
<reference evidence="3 4" key="1">
    <citation type="journal article" date="2015" name="Genome Announc.">
        <title>Expanding the biotechnology potential of lactobacilli through comparative genomics of 213 strains and associated genera.</title>
        <authorList>
            <person name="Sun Z."/>
            <person name="Harris H.M."/>
            <person name="McCann A."/>
            <person name="Guo C."/>
            <person name="Argimon S."/>
            <person name="Zhang W."/>
            <person name="Yang X."/>
            <person name="Jeffery I.B."/>
            <person name="Cooney J.C."/>
            <person name="Kagawa T.F."/>
            <person name="Liu W."/>
            <person name="Song Y."/>
            <person name="Salvetti E."/>
            <person name="Wrobel A."/>
            <person name="Rasinkangas P."/>
            <person name="Parkhill J."/>
            <person name="Rea M.C."/>
            <person name="O'Sullivan O."/>
            <person name="Ritari J."/>
            <person name="Douillard F.P."/>
            <person name="Paul Ross R."/>
            <person name="Yang R."/>
            <person name="Briner A.E."/>
            <person name="Felis G.E."/>
            <person name="de Vos W.M."/>
            <person name="Barrangou R."/>
            <person name="Klaenhammer T.R."/>
            <person name="Caufield P.W."/>
            <person name="Cui Y."/>
            <person name="Zhang H."/>
            <person name="O'Toole P.W."/>
        </authorList>
    </citation>
    <scope>NUCLEOTIDE SEQUENCE [LARGE SCALE GENOMIC DNA]</scope>
    <source>
        <strain evidence="3 4">DSM 14340</strain>
    </source>
</reference>
<dbReference type="EMBL" id="AZEX01000024">
    <property type="protein sequence ID" value="KRL61251.1"/>
    <property type="molecule type" value="Genomic_DNA"/>
</dbReference>
<dbReference type="Proteomes" id="UP000051264">
    <property type="component" value="Unassembled WGS sequence"/>
</dbReference>
<dbReference type="STRING" id="1423747.FC69_GL000900"/>
<dbReference type="PROSITE" id="PS51257">
    <property type="entry name" value="PROKAR_LIPOPROTEIN"/>
    <property type="match status" value="1"/>
</dbReference>
<protein>
    <submittedName>
        <fullName evidence="3">Lipoprotein</fullName>
    </submittedName>
</protein>
<dbReference type="AlphaFoldDB" id="A0A0R1S4U5"/>
<dbReference type="RefSeq" id="WP_056950231.1">
    <property type="nucleotide sequence ID" value="NZ_AZEX01000024.1"/>
</dbReference>
<dbReference type="OrthoDB" id="2418342at2"/>
<comment type="caution">
    <text evidence="3">The sequence shown here is derived from an EMBL/GenBank/DDBJ whole genome shotgun (WGS) entry which is preliminary data.</text>
</comment>
<evidence type="ECO:0000313" key="3">
    <source>
        <dbReference type="EMBL" id="KRL61251.1"/>
    </source>
</evidence>
<keyword evidence="3" id="KW-0449">Lipoprotein</keyword>
<evidence type="ECO:0000256" key="1">
    <source>
        <dbReference type="SAM" id="MobiDB-lite"/>
    </source>
</evidence>
<evidence type="ECO:0000256" key="2">
    <source>
        <dbReference type="SAM" id="SignalP"/>
    </source>
</evidence>
<evidence type="ECO:0000313" key="4">
    <source>
        <dbReference type="Proteomes" id="UP000051264"/>
    </source>
</evidence>
<feature type="signal peptide" evidence="2">
    <location>
        <begin position="1"/>
        <end position="19"/>
    </location>
</feature>